<dbReference type="InterPro" id="IPR009297">
    <property type="entry name" value="DUF952"/>
</dbReference>
<accession>A0ABS6WNC1</accession>
<dbReference type="PANTHER" id="PTHR34129">
    <property type="entry name" value="BLR1139 PROTEIN"/>
    <property type="match status" value="1"/>
</dbReference>
<dbReference type="RefSeq" id="WP_219201360.1">
    <property type="nucleotide sequence ID" value="NZ_JAHWQX010000002.1"/>
</dbReference>
<protein>
    <submittedName>
        <fullName evidence="1">DUF952 domain-containing protein</fullName>
    </submittedName>
</protein>
<evidence type="ECO:0000313" key="1">
    <source>
        <dbReference type="EMBL" id="MBW3097448.1"/>
    </source>
</evidence>
<sequence>MTTTIYKIATRAQWKAAEEAGAFDGAPIDHQDGFIHLSTADQVIETAEKHFSGQGDLLLIAVDTEALGDALRYEPSRGGALFPHLYAPLDLRSVRWVKPLPVGADGSHSFPELER</sequence>
<reference evidence="1" key="1">
    <citation type="submission" date="2021-07" db="EMBL/GenBank/DDBJ databases">
        <title>Pseudohoeflea marina sp. nov. a polyhydroxyalcanoate-producing bacterium.</title>
        <authorList>
            <person name="Zheng W."/>
            <person name="Yu S."/>
            <person name="Huang Y."/>
        </authorList>
    </citation>
    <scope>NUCLEOTIDE SEQUENCE</scope>
    <source>
        <strain evidence="1">DP4N28-3</strain>
    </source>
</reference>
<dbReference type="Proteomes" id="UP001430804">
    <property type="component" value="Unassembled WGS sequence"/>
</dbReference>
<dbReference type="PANTHER" id="PTHR34129:SF1">
    <property type="entry name" value="DUF952 DOMAIN-CONTAINING PROTEIN"/>
    <property type="match status" value="1"/>
</dbReference>
<organism evidence="1 2">
    <name type="scientific">Pseudohoeflea coraliihabitans</name>
    <dbReference type="NCBI Taxonomy" id="2860393"/>
    <lineage>
        <taxon>Bacteria</taxon>
        <taxon>Pseudomonadati</taxon>
        <taxon>Pseudomonadota</taxon>
        <taxon>Alphaproteobacteria</taxon>
        <taxon>Hyphomicrobiales</taxon>
        <taxon>Rhizobiaceae</taxon>
        <taxon>Pseudohoeflea</taxon>
    </lineage>
</organism>
<name>A0ABS6WNC1_9HYPH</name>
<dbReference type="Pfam" id="PF06108">
    <property type="entry name" value="DUF952"/>
    <property type="match status" value="1"/>
</dbReference>
<gene>
    <name evidence="1" type="ORF">KY465_09165</name>
</gene>
<keyword evidence="2" id="KW-1185">Reference proteome</keyword>
<proteinExistence type="predicted"/>
<dbReference type="EMBL" id="JAHWQX010000002">
    <property type="protein sequence ID" value="MBW3097448.1"/>
    <property type="molecule type" value="Genomic_DNA"/>
</dbReference>
<comment type="caution">
    <text evidence="1">The sequence shown here is derived from an EMBL/GenBank/DDBJ whole genome shotgun (WGS) entry which is preliminary data.</text>
</comment>
<evidence type="ECO:0000313" key="2">
    <source>
        <dbReference type="Proteomes" id="UP001430804"/>
    </source>
</evidence>